<name>A0A329MT42_9BACL</name>
<proteinExistence type="predicted"/>
<keyword evidence="2" id="KW-1185">Reference proteome</keyword>
<dbReference type="Proteomes" id="UP000250369">
    <property type="component" value="Unassembled WGS sequence"/>
</dbReference>
<comment type="caution">
    <text evidence="1">The sequence shown here is derived from an EMBL/GenBank/DDBJ whole genome shotgun (WGS) entry which is preliminary data.</text>
</comment>
<sequence>MPNTDWNDFIKDITWFIKPNDKVTLSESLSGYTAFSLSKTFIDRYPALSKLLLKARVTNVTVNDDHYQLLGWTNKRGKSFGWLAKPPASEINKPLCKDHRLLLEYFGGITERWHEKNGSWLLNLNSALTNDAAAEGFQGLETYIDDICSDNDSKSTVNPSEYIAFAFEANGNMTLYHKDNSSVIMIAPDHCFDYLHPYEGYPEYTIYRIDDCPDFVAWVETVAKQQLERMSD</sequence>
<reference evidence="1 2" key="1">
    <citation type="journal article" date="2009" name="Int. J. Syst. Evol. Microbiol.">
        <title>Paenibacillus contaminans sp. nov., isolated from a contaminated laboratory plate.</title>
        <authorList>
            <person name="Chou J.H."/>
            <person name="Lee J.H."/>
            <person name="Lin M.C."/>
            <person name="Chang P.S."/>
            <person name="Arun A.B."/>
            <person name="Young C.C."/>
            <person name="Chen W.M."/>
        </authorList>
    </citation>
    <scope>NUCLEOTIDE SEQUENCE [LARGE SCALE GENOMIC DNA]</scope>
    <source>
        <strain evidence="1 2">CKOBP-6</strain>
    </source>
</reference>
<protein>
    <submittedName>
        <fullName evidence="1">Uncharacterized protein</fullName>
    </submittedName>
</protein>
<accession>A0A329MT42</accession>
<evidence type="ECO:0000313" key="2">
    <source>
        <dbReference type="Proteomes" id="UP000250369"/>
    </source>
</evidence>
<evidence type="ECO:0000313" key="1">
    <source>
        <dbReference type="EMBL" id="RAV22984.1"/>
    </source>
</evidence>
<dbReference type="EMBL" id="QMFB01000001">
    <property type="protein sequence ID" value="RAV22984.1"/>
    <property type="molecule type" value="Genomic_DNA"/>
</dbReference>
<gene>
    <name evidence="1" type="ORF">DQG23_01925</name>
</gene>
<dbReference type="AlphaFoldDB" id="A0A329MT42"/>
<organism evidence="1 2">
    <name type="scientific">Paenibacillus contaminans</name>
    <dbReference type="NCBI Taxonomy" id="450362"/>
    <lineage>
        <taxon>Bacteria</taxon>
        <taxon>Bacillati</taxon>
        <taxon>Bacillota</taxon>
        <taxon>Bacilli</taxon>
        <taxon>Bacillales</taxon>
        <taxon>Paenibacillaceae</taxon>
        <taxon>Paenibacillus</taxon>
    </lineage>
</organism>